<protein>
    <submittedName>
        <fullName evidence="1">Uncharacterized protein</fullName>
    </submittedName>
</protein>
<dbReference type="EMBL" id="JAGYWB010000007">
    <property type="protein sequence ID" value="KAI0515974.1"/>
    <property type="molecule type" value="Genomic_DNA"/>
</dbReference>
<evidence type="ECO:0000313" key="2">
    <source>
        <dbReference type="Proteomes" id="UP000829196"/>
    </source>
</evidence>
<dbReference type="Proteomes" id="UP000829196">
    <property type="component" value="Unassembled WGS sequence"/>
</dbReference>
<organism evidence="1 2">
    <name type="scientific">Dendrobium nobile</name>
    <name type="common">Orchid</name>
    <dbReference type="NCBI Taxonomy" id="94219"/>
    <lineage>
        <taxon>Eukaryota</taxon>
        <taxon>Viridiplantae</taxon>
        <taxon>Streptophyta</taxon>
        <taxon>Embryophyta</taxon>
        <taxon>Tracheophyta</taxon>
        <taxon>Spermatophyta</taxon>
        <taxon>Magnoliopsida</taxon>
        <taxon>Liliopsida</taxon>
        <taxon>Asparagales</taxon>
        <taxon>Orchidaceae</taxon>
        <taxon>Epidendroideae</taxon>
        <taxon>Malaxideae</taxon>
        <taxon>Dendrobiinae</taxon>
        <taxon>Dendrobium</taxon>
    </lineage>
</organism>
<keyword evidence="2" id="KW-1185">Reference proteome</keyword>
<sequence length="89" mass="10721">MLCPSLHLHWCSKVEVREHWPSMQKLQVQSFLIKIMKKIEIISNNHHTLMFLATYYFVHMNYHNNFEVSHSNEKHECVELNNIRLSNSL</sequence>
<comment type="caution">
    <text evidence="1">The sequence shown here is derived from an EMBL/GenBank/DDBJ whole genome shotgun (WGS) entry which is preliminary data.</text>
</comment>
<dbReference type="AlphaFoldDB" id="A0A8T3BKN5"/>
<accession>A0A8T3BKN5</accession>
<reference evidence="1" key="1">
    <citation type="journal article" date="2022" name="Front. Genet.">
        <title>Chromosome-Scale Assembly of the Dendrobium nobile Genome Provides Insights Into the Molecular Mechanism of the Biosynthesis of the Medicinal Active Ingredient of Dendrobium.</title>
        <authorList>
            <person name="Xu Q."/>
            <person name="Niu S.-C."/>
            <person name="Li K.-L."/>
            <person name="Zheng P.-J."/>
            <person name="Zhang X.-J."/>
            <person name="Jia Y."/>
            <person name="Liu Y."/>
            <person name="Niu Y.-X."/>
            <person name="Yu L.-H."/>
            <person name="Chen D.-F."/>
            <person name="Zhang G.-Q."/>
        </authorList>
    </citation>
    <scope>NUCLEOTIDE SEQUENCE</scope>
    <source>
        <tissue evidence="1">Leaf</tissue>
    </source>
</reference>
<proteinExistence type="predicted"/>
<gene>
    <name evidence="1" type="ORF">KFK09_008645</name>
</gene>
<evidence type="ECO:0000313" key="1">
    <source>
        <dbReference type="EMBL" id="KAI0515974.1"/>
    </source>
</evidence>
<name>A0A8T3BKN5_DENNO</name>